<name>A0A0E9VS74_ANGAN</name>
<dbReference type="AlphaFoldDB" id="A0A0E9VS74"/>
<accession>A0A0E9VS74</accession>
<reference evidence="1" key="2">
    <citation type="journal article" date="2015" name="Fish Shellfish Immunol.">
        <title>Early steps in the European eel (Anguilla anguilla)-Vibrio vulnificus interaction in the gills: Role of the RtxA13 toxin.</title>
        <authorList>
            <person name="Callol A."/>
            <person name="Pajuelo D."/>
            <person name="Ebbesson L."/>
            <person name="Teles M."/>
            <person name="MacKenzie S."/>
            <person name="Amaro C."/>
        </authorList>
    </citation>
    <scope>NUCLEOTIDE SEQUENCE</scope>
</reference>
<sequence>MGLWAQFLERLFLSLSLLRFVFLKVAVIRENTLRDVACVSAYLSYSFPGWTGPRGL</sequence>
<protein>
    <submittedName>
        <fullName evidence="1">Uncharacterized protein</fullName>
    </submittedName>
</protein>
<reference evidence="1" key="1">
    <citation type="submission" date="2014-11" db="EMBL/GenBank/DDBJ databases">
        <authorList>
            <person name="Amaro Gonzalez C."/>
        </authorList>
    </citation>
    <scope>NUCLEOTIDE SEQUENCE</scope>
</reference>
<dbReference type="EMBL" id="GBXM01027661">
    <property type="protein sequence ID" value="JAH80916.1"/>
    <property type="molecule type" value="Transcribed_RNA"/>
</dbReference>
<organism evidence="1">
    <name type="scientific">Anguilla anguilla</name>
    <name type="common">European freshwater eel</name>
    <name type="synonym">Muraena anguilla</name>
    <dbReference type="NCBI Taxonomy" id="7936"/>
    <lineage>
        <taxon>Eukaryota</taxon>
        <taxon>Metazoa</taxon>
        <taxon>Chordata</taxon>
        <taxon>Craniata</taxon>
        <taxon>Vertebrata</taxon>
        <taxon>Euteleostomi</taxon>
        <taxon>Actinopterygii</taxon>
        <taxon>Neopterygii</taxon>
        <taxon>Teleostei</taxon>
        <taxon>Anguilliformes</taxon>
        <taxon>Anguillidae</taxon>
        <taxon>Anguilla</taxon>
    </lineage>
</organism>
<evidence type="ECO:0000313" key="1">
    <source>
        <dbReference type="EMBL" id="JAH80916.1"/>
    </source>
</evidence>
<proteinExistence type="predicted"/>